<evidence type="ECO:0000313" key="12">
    <source>
        <dbReference type="Proteomes" id="UP000241436"/>
    </source>
</evidence>
<dbReference type="SUPFAM" id="SSF55620">
    <property type="entry name" value="Tetrahydrobiopterin biosynthesis enzymes-like"/>
    <property type="match status" value="1"/>
</dbReference>
<keyword evidence="8" id="KW-0456">Lyase</keyword>
<dbReference type="RefSeq" id="WP_107561190.1">
    <property type="nucleotide sequence ID" value="NZ_NVQC01000009.1"/>
</dbReference>
<dbReference type="GO" id="GO:0070497">
    <property type="term" value="F:6-carboxytetrahydropterin synthase activity"/>
    <property type="evidence" value="ECO:0007669"/>
    <property type="project" value="UniProtKB-EC"/>
</dbReference>
<keyword evidence="12" id="KW-1185">Reference proteome</keyword>
<comment type="caution">
    <text evidence="11">The sequence shown here is derived from an EMBL/GenBank/DDBJ whole genome shotgun (WGS) entry which is preliminary data.</text>
</comment>
<dbReference type="Pfam" id="PF01242">
    <property type="entry name" value="PTPS"/>
    <property type="match status" value="1"/>
</dbReference>
<dbReference type="EMBL" id="NVQC01000009">
    <property type="protein sequence ID" value="PTL37027.1"/>
    <property type="molecule type" value="Genomic_DNA"/>
</dbReference>
<dbReference type="UniPathway" id="UPA00391"/>
<evidence type="ECO:0000256" key="7">
    <source>
        <dbReference type="ARBA" id="ARBA00022833"/>
    </source>
</evidence>
<evidence type="ECO:0000256" key="6">
    <source>
        <dbReference type="ARBA" id="ARBA00022723"/>
    </source>
</evidence>
<dbReference type="PANTHER" id="PTHR12589">
    <property type="entry name" value="PYRUVOYL TETRAHYDROBIOPTERIN SYNTHASE"/>
    <property type="match status" value="1"/>
</dbReference>
<reference evidence="12" key="2">
    <citation type="journal article" date="2018" name="Environ. Microbiol.">
        <title>Bloom of a denitrifying methanotroph, 'Candidatus Methylomirabilis limnetica', in a deep stratified lake.</title>
        <authorList>
            <person name="Graf J.S."/>
            <person name="Mayr M.J."/>
            <person name="Marchant H.K."/>
            <person name="Tienken D."/>
            <person name="Hach P.F."/>
            <person name="Brand A."/>
            <person name="Schubert C.J."/>
            <person name="Kuypers M.M."/>
            <person name="Milucka J."/>
        </authorList>
    </citation>
    <scope>NUCLEOTIDE SEQUENCE [LARGE SCALE GENOMIC DNA]</scope>
    <source>
        <strain evidence="12">Zug</strain>
    </source>
</reference>
<dbReference type="EC" id="4.1.2.50" evidence="4"/>
<dbReference type="AlphaFoldDB" id="A0A2T4U0Y8"/>
<evidence type="ECO:0000256" key="5">
    <source>
        <dbReference type="ARBA" id="ARBA00018141"/>
    </source>
</evidence>
<evidence type="ECO:0000256" key="1">
    <source>
        <dbReference type="ARBA" id="ARBA00001947"/>
    </source>
</evidence>
<dbReference type="OrthoDB" id="9804698at2"/>
<evidence type="ECO:0000313" key="11">
    <source>
        <dbReference type="EMBL" id="PTL37027.1"/>
    </source>
</evidence>
<dbReference type="Gene3D" id="3.30.479.10">
    <property type="entry name" value="6-pyruvoyl tetrahydropterin synthase/QueD"/>
    <property type="match status" value="1"/>
</dbReference>
<organism evidence="11 12">
    <name type="scientific">Candidatus Methylomirabilis limnetica</name>
    <dbReference type="NCBI Taxonomy" id="2033718"/>
    <lineage>
        <taxon>Bacteria</taxon>
        <taxon>Candidatus Methylomirabilota</taxon>
        <taxon>Candidatus Methylomirabilia</taxon>
        <taxon>Candidatus Methylomirabilales</taxon>
        <taxon>Candidatus Methylomirabilaceae</taxon>
        <taxon>Candidatus Methylomirabilis</taxon>
    </lineage>
</organism>
<sequence length="162" mass="18175">MAAFRIRVDHENLKFSSAHFVLFGNGKCETLHGHNYRAWVELEGSLQPSDYVLDFLVVKPLMKQVCERLDHKVMLPTENEDLRIDPGDSVVGVIYGNKQYSFPAEDVLLLPIHNTSAELLARYICGVLREEIKSQFGGGGVTAIKVGVQESFGQEASYEEIF</sequence>
<dbReference type="InterPro" id="IPR007115">
    <property type="entry name" value="6-PTP_synth/QueD"/>
</dbReference>
<dbReference type="GO" id="GO:0046872">
    <property type="term" value="F:metal ion binding"/>
    <property type="evidence" value="ECO:0007669"/>
    <property type="project" value="UniProtKB-KW"/>
</dbReference>
<reference evidence="11 12" key="1">
    <citation type="submission" date="2017-09" db="EMBL/GenBank/DDBJ databases">
        <title>Bloom of a denitrifying methanotroph, Candidatus Methylomirabilis limnetica, in a deep stratified lake.</title>
        <authorList>
            <person name="Graf J.S."/>
            <person name="Marchant H.K."/>
            <person name="Tienken D."/>
            <person name="Hach P.F."/>
            <person name="Brand A."/>
            <person name="Schubert C.J."/>
            <person name="Kuypers M.M."/>
            <person name="Milucka J."/>
        </authorList>
    </citation>
    <scope>NUCLEOTIDE SEQUENCE [LARGE SCALE GENOMIC DNA]</scope>
    <source>
        <strain evidence="11 12">Zug</strain>
    </source>
</reference>
<comment type="cofactor">
    <cofactor evidence="1">
        <name>Zn(2+)</name>
        <dbReference type="ChEBI" id="CHEBI:29105"/>
    </cofactor>
</comment>
<accession>A0A2T4U0Y8</accession>
<protein>
    <recommendedName>
        <fullName evidence="5">6-carboxy-5,6,7,8-tetrahydropterin synthase</fullName>
        <ecNumber evidence="4">4.1.2.50</ecNumber>
    </recommendedName>
    <alternativeName>
        <fullName evidence="9">Queuosine biosynthesis protein QueD</fullName>
    </alternativeName>
</protein>
<keyword evidence="7" id="KW-0862">Zinc</keyword>
<evidence type="ECO:0000256" key="3">
    <source>
        <dbReference type="ARBA" id="ARBA00008900"/>
    </source>
</evidence>
<evidence type="ECO:0000256" key="4">
    <source>
        <dbReference type="ARBA" id="ARBA00012982"/>
    </source>
</evidence>
<evidence type="ECO:0000256" key="9">
    <source>
        <dbReference type="ARBA" id="ARBA00031449"/>
    </source>
</evidence>
<name>A0A2T4U0Y8_9BACT</name>
<dbReference type="PANTHER" id="PTHR12589:SF7">
    <property type="entry name" value="6-PYRUVOYL TETRAHYDROBIOPTERIN SYNTHASE"/>
    <property type="match status" value="1"/>
</dbReference>
<proteinExistence type="inferred from homology"/>
<evidence type="ECO:0000256" key="2">
    <source>
        <dbReference type="ARBA" id="ARBA00005061"/>
    </source>
</evidence>
<gene>
    <name evidence="11" type="ORF">CLG94_01820</name>
</gene>
<evidence type="ECO:0000256" key="10">
    <source>
        <dbReference type="ARBA" id="ARBA00048807"/>
    </source>
</evidence>
<comment type="catalytic activity">
    <reaction evidence="10">
        <text>7,8-dihydroneopterin 3'-triphosphate + H2O = 6-carboxy-5,6,7,8-tetrahydropterin + triphosphate + acetaldehyde + 2 H(+)</text>
        <dbReference type="Rhea" id="RHEA:27966"/>
        <dbReference type="ChEBI" id="CHEBI:15343"/>
        <dbReference type="ChEBI" id="CHEBI:15377"/>
        <dbReference type="ChEBI" id="CHEBI:15378"/>
        <dbReference type="ChEBI" id="CHEBI:18036"/>
        <dbReference type="ChEBI" id="CHEBI:58462"/>
        <dbReference type="ChEBI" id="CHEBI:61032"/>
        <dbReference type="EC" id="4.1.2.50"/>
    </reaction>
</comment>
<evidence type="ECO:0000256" key="8">
    <source>
        <dbReference type="ARBA" id="ARBA00023239"/>
    </source>
</evidence>
<dbReference type="InterPro" id="IPR038418">
    <property type="entry name" value="6-PTP_synth/QueD_sf"/>
</dbReference>
<comment type="pathway">
    <text evidence="2">Purine metabolism; 7-cyano-7-deazaguanine biosynthesis.</text>
</comment>
<keyword evidence="6" id="KW-0479">Metal-binding</keyword>
<dbReference type="Proteomes" id="UP000241436">
    <property type="component" value="Unassembled WGS sequence"/>
</dbReference>
<comment type="similarity">
    <text evidence="3">Belongs to the PTPS family. QueD subfamily.</text>
</comment>